<evidence type="ECO:0000256" key="8">
    <source>
        <dbReference type="RuleBase" id="RU361156"/>
    </source>
</evidence>
<keyword evidence="6 8" id="KW-0378">Hydrolase</keyword>
<dbReference type="GO" id="GO:0005773">
    <property type="term" value="C:vacuole"/>
    <property type="evidence" value="ECO:0007669"/>
    <property type="project" value="TreeGrafter"/>
</dbReference>
<keyword evidence="8" id="KW-0732">Signal</keyword>
<comment type="caution">
    <text evidence="9">The sequence shown here is derived from an EMBL/GenBank/DDBJ whole genome shotgun (WGS) entry which is preliminary data.</text>
</comment>
<dbReference type="SUPFAM" id="SSF53474">
    <property type="entry name" value="alpha/beta-Hydrolases"/>
    <property type="match status" value="1"/>
</dbReference>
<dbReference type="PANTHER" id="PTHR11802">
    <property type="entry name" value="SERINE PROTEASE FAMILY S10 SERINE CARBOXYPEPTIDASE"/>
    <property type="match status" value="1"/>
</dbReference>
<evidence type="ECO:0000256" key="6">
    <source>
        <dbReference type="ARBA" id="ARBA00022801"/>
    </source>
</evidence>
<feature type="chain" id="PRO_5040537128" description="Carboxypeptidase" evidence="8">
    <location>
        <begin position="26"/>
        <end position="522"/>
    </location>
</feature>
<keyword evidence="5 8" id="KW-0645">Protease</keyword>
<proteinExistence type="inferred from homology"/>
<keyword evidence="4 8" id="KW-0121">Carboxypeptidase</keyword>
<dbReference type="PROSITE" id="PS00560">
    <property type="entry name" value="CARBOXYPEPT_SER_HIS"/>
    <property type="match status" value="1"/>
</dbReference>
<feature type="signal peptide" evidence="8">
    <location>
        <begin position="1"/>
        <end position="25"/>
    </location>
</feature>
<dbReference type="FunFam" id="3.40.50.1820:FF:000912">
    <property type="entry name" value="Uncharacterized protein"/>
    <property type="match status" value="1"/>
</dbReference>
<evidence type="ECO:0000256" key="2">
    <source>
        <dbReference type="ARBA" id="ARBA00009431"/>
    </source>
</evidence>
<gene>
    <name evidence="9" type="ORF">OIU85_025319</name>
</gene>
<dbReference type="EC" id="3.4.16.-" evidence="8"/>
<dbReference type="GO" id="GO:0006508">
    <property type="term" value="P:proteolysis"/>
    <property type="evidence" value="ECO:0007669"/>
    <property type="project" value="UniProtKB-KW"/>
</dbReference>
<keyword evidence="3" id="KW-0964">Secreted</keyword>
<evidence type="ECO:0000313" key="9">
    <source>
        <dbReference type="EMBL" id="KAJ6713680.1"/>
    </source>
</evidence>
<dbReference type="OrthoDB" id="443318at2759"/>
<dbReference type="PROSITE" id="PS00131">
    <property type="entry name" value="CARBOXYPEPT_SER_SER"/>
    <property type="match status" value="1"/>
</dbReference>
<dbReference type="GO" id="GO:0004185">
    <property type="term" value="F:serine-type carboxypeptidase activity"/>
    <property type="evidence" value="ECO:0007669"/>
    <property type="project" value="UniProtKB-UniRule"/>
</dbReference>
<dbReference type="Proteomes" id="UP001151529">
    <property type="component" value="Chromosome 1"/>
</dbReference>
<name>A0A9Q0TLB1_SALVM</name>
<sequence length="522" mass="58925">MPYLSKEIMALPLSLLVCFIIGVECSHSQLDRIAQLPGQPPVWFQQYSGYVTVDDKNQKALFYYFAEAEIDCASKPLVLWLNGGPGCSSLGVGAFSENGPFRPSGEGLVKNQYSWNREANMLYLETPIGVGFSYSTNTSSYEGVDDKITARDNLVFLQKWFVKFPQYRNRSLFITGESYAGHYVPQLAELMLQFNKKEKLFNLKGIAVSITKKNKLHSLSVILSSYSLFSCTWFTKISFTVHKFFSFPLENSFAHLYFQLILTYKSQLGNPVLEYSTDFNSRAEFFWSHGLISDTTYKMFTSVCNYSRYVSEYYRGSVSPRCSRVMSQVTRETSRFVDKYDVTLDVCISSVLSQSKVLTPKQVGDNVDVCVEDETVNYLNRPDVQMALHARLVGVRRWAVCSTILDYELLDLELPTITIVGRLIKAGIPVLVYSGDQDSVIPLTGSRKLVHGLSEELGLKTTVPYRVWFEGQQVGGRTQVYDNILSFATIRGASHEAPFSQPERSLVLFKAFLGGQPLPEAF</sequence>
<keyword evidence="7" id="KW-0325">Glycoprotein</keyword>
<accession>A0A9Q0TLB1</accession>
<comment type="subcellular location">
    <subcellularLocation>
        <location evidence="1">Secreted</location>
    </subcellularLocation>
</comment>
<reference evidence="9" key="1">
    <citation type="submission" date="2022-11" db="EMBL/GenBank/DDBJ databases">
        <authorList>
            <person name="Hyden B.L."/>
            <person name="Feng K."/>
            <person name="Yates T."/>
            <person name="Jawdy S."/>
            <person name="Smart L.B."/>
            <person name="Muchero W."/>
        </authorList>
    </citation>
    <scope>NUCLEOTIDE SEQUENCE</scope>
    <source>
        <tissue evidence="9">Shoot tip</tissue>
    </source>
</reference>
<keyword evidence="10" id="KW-1185">Reference proteome</keyword>
<dbReference type="InterPro" id="IPR029058">
    <property type="entry name" value="AB_hydrolase_fold"/>
</dbReference>
<reference evidence="9" key="2">
    <citation type="journal article" date="2023" name="Int. J. Mol. Sci.">
        <title>De Novo Assembly and Annotation of 11 Diverse Shrub Willow (Salix) Genomes Reveals Novel Gene Organization in Sex-Linked Regions.</title>
        <authorList>
            <person name="Hyden B."/>
            <person name="Feng K."/>
            <person name="Yates T.B."/>
            <person name="Jawdy S."/>
            <person name="Cereghino C."/>
            <person name="Smart L.B."/>
            <person name="Muchero W."/>
        </authorList>
    </citation>
    <scope>NUCLEOTIDE SEQUENCE [LARGE SCALE GENOMIC DNA]</scope>
    <source>
        <tissue evidence="9">Shoot tip</tissue>
    </source>
</reference>
<dbReference type="Gene3D" id="3.40.50.1820">
    <property type="entry name" value="alpha/beta hydrolase"/>
    <property type="match status" value="2"/>
</dbReference>
<dbReference type="GO" id="GO:0005576">
    <property type="term" value="C:extracellular region"/>
    <property type="evidence" value="ECO:0007669"/>
    <property type="project" value="UniProtKB-SubCell"/>
</dbReference>
<dbReference type="Gene3D" id="3.40.50.11320">
    <property type="match status" value="1"/>
</dbReference>
<protein>
    <recommendedName>
        <fullName evidence="8">Carboxypeptidase</fullName>
        <ecNumber evidence="8">3.4.16.-</ecNumber>
    </recommendedName>
</protein>
<organism evidence="9 10">
    <name type="scientific">Salix viminalis</name>
    <name type="common">Common osier</name>
    <name type="synonym">Basket willow</name>
    <dbReference type="NCBI Taxonomy" id="40686"/>
    <lineage>
        <taxon>Eukaryota</taxon>
        <taxon>Viridiplantae</taxon>
        <taxon>Streptophyta</taxon>
        <taxon>Embryophyta</taxon>
        <taxon>Tracheophyta</taxon>
        <taxon>Spermatophyta</taxon>
        <taxon>Magnoliopsida</taxon>
        <taxon>eudicotyledons</taxon>
        <taxon>Gunneridae</taxon>
        <taxon>Pentapetalae</taxon>
        <taxon>rosids</taxon>
        <taxon>fabids</taxon>
        <taxon>Malpighiales</taxon>
        <taxon>Salicaceae</taxon>
        <taxon>Saliceae</taxon>
        <taxon>Salix</taxon>
    </lineage>
</organism>
<dbReference type="InterPro" id="IPR033124">
    <property type="entry name" value="Ser_caboxypep_his_AS"/>
</dbReference>
<evidence type="ECO:0000256" key="3">
    <source>
        <dbReference type="ARBA" id="ARBA00022525"/>
    </source>
</evidence>
<dbReference type="InterPro" id="IPR018202">
    <property type="entry name" value="Ser_caboxypep_ser_AS"/>
</dbReference>
<evidence type="ECO:0000313" key="10">
    <source>
        <dbReference type="Proteomes" id="UP001151529"/>
    </source>
</evidence>
<comment type="similarity">
    <text evidence="2 8">Belongs to the peptidase S10 family.</text>
</comment>
<dbReference type="PRINTS" id="PR00724">
    <property type="entry name" value="CRBOXYPTASEC"/>
</dbReference>
<dbReference type="Pfam" id="PF00450">
    <property type="entry name" value="Peptidase_S10"/>
    <property type="match status" value="2"/>
</dbReference>
<dbReference type="AlphaFoldDB" id="A0A9Q0TLB1"/>
<dbReference type="FunFam" id="3.40.50.11320:FF:000004">
    <property type="entry name" value="Carboxypeptidase"/>
    <property type="match status" value="1"/>
</dbReference>
<dbReference type="Gene3D" id="6.10.250.940">
    <property type="match status" value="1"/>
</dbReference>
<evidence type="ECO:0000256" key="1">
    <source>
        <dbReference type="ARBA" id="ARBA00004613"/>
    </source>
</evidence>
<dbReference type="InterPro" id="IPR001563">
    <property type="entry name" value="Peptidase_S10"/>
</dbReference>
<evidence type="ECO:0000256" key="4">
    <source>
        <dbReference type="ARBA" id="ARBA00022645"/>
    </source>
</evidence>
<dbReference type="EMBL" id="JAPFFL010000007">
    <property type="protein sequence ID" value="KAJ6713680.1"/>
    <property type="molecule type" value="Genomic_DNA"/>
</dbReference>
<dbReference type="PANTHER" id="PTHR11802:SF435">
    <property type="entry name" value="SERINE CARBOXYPEPTIDASE-LIKE 46"/>
    <property type="match status" value="1"/>
</dbReference>
<evidence type="ECO:0000256" key="5">
    <source>
        <dbReference type="ARBA" id="ARBA00022670"/>
    </source>
</evidence>
<evidence type="ECO:0000256" key="7">
    <source>
        <dbReference type="ARBA" id="ARBA00023180"/>
    </source>
</evidence>